<keyword evidence="1" id="KW-0472">Membrane</keyword>
<keyword evidence="3" id="KW-1185">Reference proteome</keyword>
<keyword evidence="1" id="KW-1133">Transmembrane helix</keyword>
<dbReference type="EMBL" id="FNWU01000001">
    <property type="protein sequence ID" value="SEH41802.1"/>
    <property type="molecule type" value="Genomic_DNA"/>
</dbReference>
<name>A0A1H6I576_9EURY</name>
<dbReference type="Proteomes" id="UP000199215">
    <property type="component" value="Unassembled WGS sequence"/>
</dbReference>
<keyword evidence="1" id="KW-0812">Transmembrane</keyword>
<feature type="transmembrane region" description="Helical" evidence="1">
    <location>
        <begin position="40"/>
        <end position="62"/>
    </location>
</feature>
<sequence length="65" mass="6550">MSAEPEELIALPFIIVVGLAIVAAVWIGGNGGDISWISDVVQTLALPAIVVGLLITAGAAIINVL</sequence>
<feature type="transmembrane region" description="Helical" evidence="1">
    <location>
        <begin position="7"/>
        <end position="28"/>
    </location>
</feature>
<protein>
    <submittedName>
        <fullName evidence="2">Uncharacterized protein</fullName>
    </submittedName>
</protein>
<evidence type="ECO:0000256" key="1">
    <source>
        <dbReference type="SAM" id="Phobius"/>
    </source>
</evidence>
<gene>
    <name evidence="2" type="ORF">SAMN05192561_101830</name>
</gene>
<proteinExistence type="predicted"/>
<dbReference type="RefSeq" id="WP_092814626.1">
    <property type="nucleotide sequence ID" value="NZ_FNWU01000001.1"/>
</dbReference>
<dbReference type="AlphaFoldDB" id="A0A1H6I576"/>
<evidence type="ECO:0000313" key="3">
    <source>
        <dbReference type="Proteomes" id="UP000199215"/>
    </source>
</evidence>
<evidence type="ECO:0000313" key="2">
    <source>
        <dbReference type="EMBL" id="SEH41802.1"/>
    </source>
</evidence>
<organism evidence="2 3">
    <name type="scientific">Halopenitus malekzadehii</name>
    <dbReference type="NCBI Taxonomy" id="1267564"/>
    <lineage>
        <taxon>Archaea</taxon>
        <taxon>Methanobacteriati</taxon>
        <taxon>Methanobacteriota</taxon>
        <taxon>Stenosarchaea group</taxon>
        <taxon>Halobacteria</taxon>
        <taxon>Halobacteriales</taxon>
        <taxon>Haloferacaceae</taxon>
        <taxon>Halopenitus</taxon>
    </lineage>
</organism>
<accession>A0A1H6I576</accession>
<reference evidence="2 3" key="1">
    <citation type="submission" date="2016-10" db="EMBL/GenBank/DDBJ databases">
        <authorList>
            <person name="de Groot N.N."/>
        </authorList>
    </citation>
    <scope>NUCLEOTIDE SEQUENCE [LARGE SCALE GENOMIC DNA]</scope>
    <source>
        <strain evidence="2 3">IBRC-M10418</strain>
    </source>
</reference>